<gene>
    <name evidence="2" type="ORF">FEM33_04190</name>
</gene>
<keyword evidence="3" id="KW-1185">Reference proteome</keyword>
<comment type="caution">
    <text evidence="2">The sequence shown here is derived from an EMBL/GenBank/DDBJ whole genome shotgun (WGS) entry which is preliminary data.</text>
</comment>
<dbReference type="AlphaFoldDB" id="A0A5M8R2N6"/>
<feature type="region of interest" description="Disordered" evidence="1">
    <location>
        <begin position="47"/>
        <end position="71"/>
    </location>
</feature>
<evidence type="ECO:0000313" key="2">
    <source>
        <dbReference type="EMBL" id="KAA6441013.1"/>
    </source>
</evidence>
<dbReference type="EMBL" id="VBSN01000024">
    <property type="protein sequence ID" value="KAA6441013.1"/>
    <property type="molecule type" value="Genomic_DNA"/>
</dbReference>
<evidence type="ECO:0000313" key="3">
    <source>
        <dbReference type="Proteomes" id="UP000323994"/>
    </source>
</evidence>
<reference evidence="2 3" key="1">
    <citation type="submission" date="2019-05" db="EMBL/GenBank/DDBJ databases">
        <authorList>
            <person name="Qu J.-H."/>
        </authorList>
    </citation>
    <scope>NUCLEOTIDE SEQUENCE [LARGE SCALE GENOMIC DNA]</scope>
    <source>
        <strain evidence="2 3">NS28</strain>
    </source>
</reference>
<organism evidence="2 3">
    <name type="scientific">Dyadobacter flavalbus</name>
    <dbReference type="NCBI Taxonomy" id="2579942"/>
    <lineage>
        <taxon>Bacteria</taxon>
        <taxon>Pseudomonadati</taxon>
        <taxon>Bacteroidota</taxon>
        <taxon>Cytophagia</taxon>
        <taxon>Cytophagales</taxon>
        <taxon>Spirosomataceae</taxon>
        <taxon>Dyadobacter</taxon>
    </lineage>
</organism>
<evidence type="ECO:0000256" key="1">
    <source>
        <dbReference type="SAM" id="MobiDB-lite"/>
    </source>
</evidence>
<accession>A0A5M8R2N6</accession>
<dbReference type="Proteomes" id="UP000323994">
    <property type="component" value="Unassembled WGS sequence"/>
</dbReference>
<proteinExistence type="predicted"/>
<name>A0A5M8R2N6_9BACT</name>
<protein>
    <submittedName>
        <fullName evidence="2">Uncharacterized protein</fullName>
    </submittedName>
</protein>
<feature type="compositionally biased region" description="Polar residues" evidence="1">
    <location>
        <begin position="47"/>
        <end position="57"/>
    </location>
</feature>
<dbReference type="OrthoDB" id="965029at2"/>
<dbReference type="RefSeq" id="WP_139010856.1">
    <property type="nucleotide sequence ID" value="NZ_VBSN01000024.1"/>
</dbReference>
<sequence length="71" mass="8110">MKIVKKSSLFEDISASDKAYWRSKTPEERMNAALKLIQFAKKIYNANPNNKPLTNGSGVLKSDSPIERRKR</sequence>